<dbReference type="Pfam" id="PF00144">
    <property type="entry name" value="Beta-lactamase"/>
    <property type="match status" value="1"/>
</dbReference>
<sequence length="516" mass="58370">MDQHEPQIHSQIAFDSGIAYSKLCRFSQETATPSSRIARIDSLLSTLASHGLLNGSVFVAEQGKVLYSKSFGYADKARRVPHTDTTRFNLASLSKPFTALATLQLVQKGKLKLDDPVVKYFTDFPHPTITVRHLLNQTSGLPVLERLMDAYVNAHPDEVLSNQQVYASLVILKSPLLFQPGDTWRYNNLNYVLLAMLVEKVSRMSFATYAQRNLFRPAGMPNTYIRLAGMPNTTRYIRPNQYTLHYHNVDLLDRKQEYTYYQLGSLIGPNNVISTIQDLWKFDQALMAGKLVSPALLEMASKPLTLNNGQVFRMGSSTRSYGLGWSVYHSKTEPINHFIFHDGHIVGLTTFLHHNLTKNQTIIFCDNTDNNPLQVMVAVSNILNNTAPPPIRLTESLVRLYGEALVAGGPDYAITRFNELKTDSTQYHVDELEMNRLGYDLLRASSPQYKAYALEVFKINTLLFPKSGNTYDSYAHALAKSGRKEEAIAMYRHSIRVWPGNEEGKKALRELLERKE</sequence>
<dbReference type="GO" id="GO:0016787">
    <property type="term" value="F:hydrolase activity"/>
    <property type="evidence" value="ECO:0007669"/>
    <property type="project" value="UniProtKB-KW"/>
</dbReference>
<keyword evidence="2" id="KW-0378">Hydrolase</keyword>
<dbReference type="AlphaFoldDB" id="A0A3P1BMW4"/>
<dbReference type="SUPFAM" id="SSF56601">
    <property type="entry name" value="beta-lactamase/transpeptidase-like"/>
    <property type="match status" value="1"/>
</dbReference>
<dbReference type="OrthoDB" id="9793489at2"/>
<dbReference type="EMBL" id="RQJO01000009">
    <property type="protein sequence ID" value="RRB02402.1"/>
    <property type="molecule type" value="Genomic_DNA"/>
</dbReference>
<dbReference type="SUPFAM" id="SSF48452">
    <property type="entry name" value="TPR-like"/>
    <property type="match status" value="1"/>
</dbReference>
<gene>
    <name evidence="2" type="ORF">EHT25_18210</name>
</gene>
<dbReference type="Proteomes" id="UP000271925">
    <property type="component" value="Unassembled WGS sequence"/>
</dbReference>
<keyword evidence="3" id="KW-1185">Reference proteome</keyword>
<accession>A0A3P1BMW4</accession>
<organism evidence="2 3">
    <name type="scientific">Larkinella rosea</name>
    <dbReference type="NCBI Taxonomy" id="2025312"/>
    <lineage>
        <taxon>Bacteria</taxon>
        <taxon>Pseudomonadati</taxon>
        <taxon>Bacteroidota</taxon>
        <taxon>Cytophagia</taxon>
        <taxon>Cytophagales</taxon>
        <taxon>Spirosomataceae</taxon>
        <taxon>Larkinella</taxon>
    </lineage>
</organism>
<protein>
    <submittedName>
        <fullName evidence="2">Class A beta-lactamase-related serine hydrolase</fullName>
    </submittedName>
</protein>
<dbReference type="PANTHER" id="PTHR46825">
    <property type="entry name" value="D-ALANYL-D-ALANINE-CARBOXYPEPTIDASE/ENDOPEPTIDASE AMPH"/>
    <property type="match status" value="1"/>
</dbReference>
<comment type="caution">
    <text evidence="2">The sequence shown here is derived from an EMBL/GenBank/DDBJ whole genome shotgun (WGS) entry which is preliminary data.</text>
</comment>
<evidence type="ECO:0000259" key="1">
    <source>
        <dbReference type="Pfam" id="PF00144"/>
    </source>
</evidence>
<feature type="domain" description="Beta-lactamase-related" evidence="1">
    <location>
        <begin position="48"/>
        <end position="364"/>
    </location>
</feature>
<dbReference type="InterPro" id="IPR001466">
    <property type="entry name" value="Beta-lactam-related"/>
</dbReference>
<dbReference type="InterPro" id="IPR050491">
    <property type="entry name" value="AmpC-like"/>
</dbReference>
<evidence type="ECO:0000313" key="2">
    <source>
        <dbReference type="EMBL" id="RRB02402.1"/>
    </source>
</evidence>
<evidence type="ECO:0000313" key="3">
    <source>
        <dbReference type="Proteomes" id="UP000271925"/>
    </source>
</evidence>
<name>A0A3P1BMW4_9BACT</name>
<proteinExistence type="predicted"/>
<dbReference type="Gene3D" id="1.25.40.10">
    <property type="entry name" value="Tetratricopeptide repeat domain"/>
    <property type="match status" value="1"/>
</dbReference>
<dbReference type="Gene3D" id="3.40.710.10">
    <property type="entry name" value="DD-peptidase/beta-lactamase superfamily"/>
    <property type="match status" value="1"/>
</dbReference>
<reference evidence="2 3" key="1">
    <citation type="submission" date="2018-11" db="EMBL/GenBank/DDBJ databases">
        <authorList>
            <person name="Zhou Z."/>
            <person name="Wang G."/>
        </authorList>
    </citation>
    <scope>NUCLEOTIDE SEQUENCE [LARGE SCALE GENOMIC DNA]</scope>
    <source>
        <strain evidence="2 3">KCTC52004</strain>
    </source>
</reference>
<dbReference type="InterPro" id="IPR012338">
    <property type="entry name" value="Beta-lactam/transpept-like"/>
</dbReference>
<dbReference type="InterPro" id="IPR011990">
    <property type="entry name" value="TPR-like_helical_dom_sf"/>
</dbReference>
<dbReference type="PANTHER" id="PTHR46825:SF9">
    <property type="entry name" value="BETA-LACTAMASE-RELATED DOMAIN-CONTAINING PROTEIN"/>
    <property type="match status" value="1"/>
</dbReference>